<gene>
    <name evidence="1" type="ORF">EZS27_020517</name>
</gene>
<evidence type="ECO:0008006" key="2">
    <source>
        <dbReference type="Google" id="ProtNLM"/>
    </source>
</evidence>
<dbReference type="AlphaFoldDB" id="A0A5J4RB26"/>
<dbReference type="EMBL" id="SNRY01001453">
    <property type="protein sequence ID" value="KAA6330829.1"/>
    <property type="molecule type" value="Genomic_DNA"/>
</dbReference>
<comment type="caution">
    <text evidence="1">The sequence shown here is derived from an EMBL/GenBank/DDBJ whole genome shotgun (WGS) entry which is preliminary data.</text>
</comment>
<sequence length="68" mass="7970">MTILEFLRKNKSNTASKWRKEAECRRENKSTIPISEHIAMAMLEKMEDLNLIQEDAAEQIGITKEHLR</sequence>
<name>A0A5J4RB26_9ZZZZ</name>
<reference evidence="1" key="1">
    <citation type="submission" date="2019-03" db="EMBL/GenBank/DDBJ databases">
        <title>Single cell metagenomics reveals metabolic interactions within the superorganism composed of flagellate Streblomastix strix and complex community of Bacteroidetes bacteria on its surface.</title>
        <authorList>
            <person name="Treitli S.C."/>
            <person name="Kolisko M."/>
            <person name="Husnik F."/>
            <person name="Keeling P."/>
            <person name="Hampl V."/>
        </authorList>
    </citation>
    <scope>NUCLEOTIDE SEQUENCE</scope>
    <source>
        <strain evidence="1">STM</strain>
    </source>
</reference>
<feature type="non-terminal residue" evidence="1">
    <location>
        <position position="68"/>
    </location>
</feature>
<accession>A0A5J4RB26</accession>
<proteinExistence type="predicted"/>
<organism evidence="1">
    <name type="scientific">termite gut metagenome</name>
    <dbReference type="NCBI Taxonomy" id="433724"/>
    <lineage>
        <taxon>unclassified sequences</taxon>
        <taxon>metagenomes</taxon>
        <taxon>organismal metagenomes</taxon>
    </lineage>
</organism>
<protein>
    <recommendedName>
        <fullName evidence="2">HTH cro/C1-type domain-containing protein</fullName>
    </recommendedName>
</protein>
<evidence type="ECO:0000313" key="1">
    <source>
        <dbReference type="EMBL" id="KAA6330829.1"/>
    </source>
</evidence>